<keyword evidence="9 14" id="KW-0472">Membrane</keyword>
<dbReference type="GO" id="GO:0008374">
    <property type="term" value="F:O-acyltransferase activity"/>
    <property type="evidence" value="ECO:0007669"/>
    <property type="project" value="InterPro"/>
</dbReference>
<dbReference type="GO" id="GO:0008654">
    <property type="term" value="P:phospholipid biosynthetic process"/>
    <property type="evidence" value="ECO:0007669"/>
    <property type="project" value="UniProtKB-KW"/>
</dbReference>
<dbReference type="PANTHER" id="PTHR23063:SF52">
    <property type="entry name" value="LYSOPHOSPHATIDYLCHOLINE ACYLTRANSFERASE"/>
    <property type="match status" value="1"/>
</dbReference>
<keyword evidence="7 14" id="KW-1133">Transmembrane helix</keyword>
<evidence type="ECO:0000256" key="6">
    <source>
        <dbReference type="ARBA" id="ARBA00022692"/>
    </source>
</evidence>
<dbReference type="PANTHER" id="PTHR23063">
    <property type="entry name" value="PHOSPHOLIPID ACYLTRANSFERASE"/>
    <property type="match status" value="1"/>
</dbReference>
<evidence type="ECO:0000256" key="3">
    <source>
        <dbReference type="ARBA" id="ARBA00008655"/>
    </source>
</evidence>
<keyword evidence="6 14" id="KW-0812">Transmembrane</keyword>
<keyword evidence="5" id="KW-0808">Transferase</keyword>
<evidence type="ECO:0000256" key="13">
    <source>
        <dbReference type="SAM" id="MobiDB-lite"/>
    </source>
</evidence>
<protein>
    <submittedName>
        <fullName evidence="16">Acyltransferase family protein</fullName>
    </submittedName>
</protein>
<evidence type="ECO:0000256" key="8">
    <source>
        <dbReference type="ARBA" id="ARBA00023098"/>
    </source>
</evidence>
<keyword evidence="4" id="KW-0444">Lipid biosynthesis</keyword>
<comment type="pathway">
    <text evidence="2">Lipid metabolism.</text>
</comment>
<comment type="similarity">
    <text evidence="3">Belongs to the 1-acyl-sn-glycerol-3-phosphate acyltransferase family.</text>
</comment>
<keyword evidence="10" id="KW-0594">Phospholipid biosynthesis</keyword>
<evidence type="ECO:0000259" key="15">
    <source>
        <dbReference type="SMART" id="SM00563"/>
    </source>
</evidence>
<dbReference type="InterPro" id="IPR045252">
    <property type="entry name" value="LPCAT1-like"/>
</dbReference>
<dbReference type="SUPFAM" id="SSF69593">
    <property type="entry name" value="Glycerol-3-phosphate (1)-acyltransferase"/>
    <property type="match status" value="1"/>
</dbReference>
<sequence length="321" mass="36722">MLVQLVPTYDEKYTHQTELSSVTEEEFNANIKPSKATVVDRLIQLVFFFVFFGWLRLLLIIFFSLVYVILMSPVLITPNPTVIKIMTAPGIALTRLYFRVVYFLLGIYYIKREGEIDPKARCFLFNHQTVLDGPMIYIYKPFIVIGMAELKRTPVAGPILTAAKSLFVDRSKNEGIAKVITDYLNEPQEVPMALSPEGRTTKGKFLLQFRTGSFIAKAPIQPVTIRYKVFLPFGKTGVVWLVGGMKEWLIRMLCMPGAMVEMHFLPLLDNDEFYNKSPAEKALYCNLLMANDLGVKASDRSTRDMFKKGDKKKDEKKQKEE</sequence>
<evidence type="ECO:0000313" key="17">
    <source>
        <dbReference type="Proteomes" id="UP000179807"/>
    </source>
</evidence>
<feature type="domain" description="Phospholipid/glycerol acyltransferase" evidence="15">
    <location>
        <begin position="121"/>
        <end position="228"/>
    </location>
</feature>
<dbReference type="EMBL" id="MLAK01001165">
    <property type="protein sequence ID" value="OHS96598.1"/>
    <property type="molecule type" value="Genomic_DNA"/>
</dbReference>
<evidence type="ECO:0000256" key="14">
    <source>
        <dbReference type="SAM" id="Phobius"/>
    </source>
</evidence>
<proteinExistence type="inferred from homology"/>
<dbReference type="Pfam" id="PF01553">
    <property type="entry name" value="Acyltransferase"/>
    <property type="match status" value="1"/>
</dbReference>
<dbReference type="VEuPathDB" id="TrichDB:TRFO_37210"/>
<reference evidence="16" key="1">
    <citation type="submission" date="2016-10" db="EMBL/GenBank/DDBJ databases">
        <authorList>
            <person name="Benchimol M."/>
            <person name="Almeida L.G."/>
            <person name="Vasconcelos A.T."/>
            <person name="Perreira-Neves A."/>
            <person name="Rosa I.A."/>
            <person name="Tasca T."/>
            <person name="Bogo M.R."/>
            <person name="de Souza W."/>
        </authorList>
    </citation>
    <scope>NUCLEOTIDE SEQUENCE [LARGE SCALE GENOMIC DNA]</scope>
    <source>
        <strain evidence="16">K</strain>
    </source>
</reference>
<comment type="subcellular location">
    <subcellularLocation>
        <location evidence="1">Membrane</location>
    </subcellularLocation>
</comment>
<evidence type="ECO:0000256" key="1">
    <source>
        <dbReference type="ARBA" id="ARBA00004370"/>
    </source>
</evidence>
<gene>
    <name evidence="16" type="ORF">TRFO_37210</name>
</gene>
<dbReference type="AlphaFoldDB" id="A0A1J4JBP1"/>
<evidence type="ECO:0000256" key="11">
    <source>
        <dbReference type="ARBA" id="ARBA00023264"/>
    </source>
</evidence>
<dbReference type="OrthoDB" id="272512at2759"/>
<evidence type="ECO:0000256" key="2">
    <source>
        <dbReference type="ARBA" id="ARBA00005189"/>
    </source>
</evidence>
<name>A0A1J4JBP1_9EUKA</name>
<keyword evidence="17" id="KW-1185">Reference proteome</keyword>
<keyword evidence="8" id="KW-0443">Lipid metabolism</keyword>
<dbReference type="InterPro" id="IPR002123">
    <property type="entry name" value="Plipid/glycerol_acylTrfase"/>
</dbReference>
<dbReference type="SMART" id="SM00563">
    <property type="entry name" value="PlsC"/>
    <property type="match status" value="1"/>
</dbReference>
<dbReference type="GeneID" id="94845992"/>
<dbReference type="RefSeq" id="XP_068349735.1">
    <property type="nucleotide sequence ID" value="XM_068511288.1"/>
</dbReference>
<feature type="region of interest" description="Disordered" evidence="13">
    <location>
        <begin position="298"/>
        <end position="321"/>
    </location>
</feature>
<evidence type="ECO:0000256" key="7">
    <source>
        <dbReference type="ARBA" id="ARBA00022989"/>
    </source>
</evidence>
<evidence type="ECO:0000256" key="12">
    <source>
        <dbReference type="ARBA" id="ARBA00023315"/>
    </source>
</evidence>
<dbReference type="CDD" id="cd07991">
    <property type="entry name" value="LPLAT_LPCAT1-like"/>
    <property type="match status" value="1"/>
</dbReference>
<evidence type="ECO:0000256" key="9">
    <source>
        <dbReference type="ARBA" id="ARBA00023136"/>
    </source>
</evidence>
<comment type="caution">
    <text evidence="16">The sequence shown here is derived from an EMBL/GenBank/DDBJ whole genome shotgun (WGS) entry which is preliminary data.</text>
</comment>
<accession>A0A1J4JBP1</accession>
<organism evidence="16 17">
    <name type="scientific">Tritrichomonas foetus</name>
    <dbReference type="NCBI Taxonomy" id="1144522"/>
    <lineage>
        <taxon>Eukaryota</taxon>
        <taxon>Metamonada</taxon>
        <taxon>Parabasalia</taxon>
        <taxon>Tritrichomonadida</taxon>
        <taxon>Tritrichomonadidae</taxon>
        <taxon>Tritrichomonas</taxon>
    </lineage>
</organism>
<feature type="transmembrane region" description="Helical" evidence="14">
    <location>
        <begin position="42"/>
        <end position="70"/>
    </location>
</feature>
<feature type="transmembrane region" description="Helical" evidence="14">
    <location>
        <begin position="90"/>
        <end position="110"/>
    </location>
</feature>
<evidence type="ECO:0000256" key="5">
    <source>
        <dbReference type="ARBA" id="ARBA00022679"/>
    </source>
</evidence>
<keyword evidence="11" id="KW-1208">Phospholipid metabolism</keyword>
<dbReference type="Proteomes" id="UP000179807">
    <property type="component" value="Unassembled WGS sequence"/>
</dbReference>
<evidence type="ECO:0000256" key="4">
    <source>
        <dbReference type="ARBA" id="ARBA00022516"/>
    </source>
</evidence>
<keyword evidence="12 16" id="KW-0012">Acyltransferase</keyword>
<dbReference type="GO" id="GO:0016020">
    <property type="term" value="C:membrane"/>
    <property type="evidence" value="ECO:0007669"/>
    <property type="project" value="UniProtKB-SubCell"/>
</dbReference>
<evidence type="ECO:0000256" key="10">
    <source>
        <dbReference type="ARBA" id="ARBA00023209"/>
    </source>
</evidence>
<evidence type="ECO:0000313" key="16">
    <source>
        <dbReference type="EMBL" id="OHS96598.1"/>
    </source>
</evidence>